<dbReference type="EMBL" id="LR798306">
    <property type="protein sequence ID" value="CAB5222696.1"/>
    <property type="molecule type" value="Genomic_DNA"/>
</dbReference>
<name>A0A6J7WXE9_9CAUD</name>
<reference evidence="2" key="1">
    <citation type="submission" date="2020-05" db="EMBL/GenBank/DDBJ databases">
        <authorList>
            <person name="Chiriac C."/>
            <person name="Salcher M."/>
            <person name="Ghai R."/>
            <person name="Kavagutti S V."/>
        </authorList>
    </citation>
    <scope>NUCLEOTIDE SEQUENCE</scope>
</reference>
<evidence type="ECO:0000313" key="2">
    <source>
        <dbReference type="EMBL" id="CAB5222696.1"/>
    </source>
</evidence>
<gene>
    <name evidence="2" type="ORF">UFOVP378_22</name>
</gene>
<feature type="domain" description="DUF7936" evidence="1">
    <location>
        <begin position="2"/>
        <end position="99"/>
    </location>
</feature>
<accession>A0A6J7WXE9</accession>
<evidence type="ECO:0000259" key="1">
    <source>
        <dbReference type="Pfam" id="PF25590"/>
    </source>
</evidence>
<proteinExistence type="predicted"/>
<protein>
    <recommendedName>
        <fullName evidence="1">DUF7936 domain-containing protein</fullName>
    </recommendedName>
</protein>
<dbReference type="InterPro" id="IPR057696">
    <property type="entry name" value="DUF7936"/>
</dbReference>
<organism evidence="2">
    <name type="scientific">uncultured Caudovirales phage</name>
    <dbReference type="NCBI Taxonomy" id="2100421"/>
    <lineage>
        <taxon>Viruses</taxon>
        <taxon>Duplodnaviria</taxon>
        <taxon>Heunggongvirae</taxon>
        <taxon>Uroviricota</taxon>
        <taxon>Caudoviricetes</taxon>
        <taxon>Peduoviridae</taxon>
        <taxon>Maltschvirus</taxon>
        <taxon>Maltschvirus maltsch</taxon>
    </lineage>
</organism>
<sequence>MTQFKITQMDRNTADGFVTTVHWTASQVDGEHTASTYSTASFTKQDGINYVPYASLTESAVIEWVKGSLGADGVAAVNAALAANIAYQKAPKVAAGVPW</sequence>
<dbReference type="Pfam" id="PF25590">
    <property type="entry name" value="DUF7936"/>
    <property type="match status" value="1"/>
</dbReference>